<accession>A0ABR8UBK3</accession>
<dbReference type="EMBL" id="JACSQN010000009">
    <property type="protein sequence ID" value="MBD7985078.1"/>
    <property type="molecule type" value="Genomic_DNA"/>
</dbReference>
<evidence type="ECO:0000256" key="1">
    <source>
        <dbReference type="SAM" id="Phobius"/>
    </source>
</evidence>
<keyword evidence="3" id="KW-1185">Reference proteome</keyword>
<sequence length="175" mass="20339">MKSKKLTLSILIVVMLIGLTYFFLPIHKVFTFTDYRSDHPKTFYVKLEDEMEFQIRYVHSIFLTDVIENYEITNDNAIRLLSMRYEDVGIGLPGFAGEGETIEFKDGKYTLTYKENIIDSFVLFVGDVDADLALIYKGKEIDLKAYLTRGKSYAFKVKRQSMYQKMRGVSMNGEK</sequence>
<evidence type="ECO:0000313" key="2">
    <source>
        <dbReference type="EMBL" id="MBD7985078.1"/>
    </source>
</evidence>
<organism evidence="2 3">
    <name type="scientific">Sporosarcina quadrami</name>
    <dbReference type="NCBI Taxonomy" id="2762234"/>
    <lineage>
        <taxon>Bacteria</taxon>
        <taxon>Bacillati</taxon>
        <taxon>Bacillota</taxon>
        <taxon>Bacilli</taxon>
        <taxon>Bacillales</taxon>
        <taxon>Caryophanaceae</taxon>
        <taxon>Sporosarcina</taxon>
    </lineage>
</organism>
<reference evidence="2 3" key="1">
    <citation type="submission" date="2020-08" db="EMBL/GenBank/DDBJ databases">
        <title>A Genomic Blueprint of the Chicken Gut Microbiome.</title>
        <authorList>
            <person name="Gilroy R."/>
            <person name="Ravi A."/>
            <person name="Getino M."/>
            <person name="Pursley I."/>
            <person name="Horton D.L."/>
            <person name="Alikhan N.-F."/>
            <person name="Baker D."/>
            <person name="Gharbi K."/>
            <person name="Hall N."/>
            <person name="Watson M."/>
            <person name="Adriaenssens E.M."/>
            <person name="Foster-Nyarko E."/>
            <person name="Jarju S."/>
            <person name="Secka A."/>
            <person name="Antonio M."/>
            <person name="Oren A."/>
            <person name="Chaudhuri R."/>
            <person name="La Ragione R.M."/>
            <person name="Hildebrand F."/>
            <person name="Pallen M.J."/>
        </authorList>
    </citation>
    <scope>NUCLEOTIDE SEQUENCE [LARGE SCALE GENOMIC DNA]</scope>
    <source>
        <strain evidence="2 3">Sa2YVA2</strain>
    </source>
</reference>
<dbReference type="RefSeq" id="WP_191694888.1">
    <property type="nucleotide sequence ID" value="NZ_JACSQN010000009.1"/>
</dbReference>
<gene>
    <name evidence="2" type="ORF">H9649_10810</name>
</gene>
<dbReference type="Proteomes" id="UP000626786">
    <property type="component" value="Unassembled WGS sequence"/>
</dbReference>
<proteinExistence type="predicted"/>
<dbReference type="InterPro" id="IPR015001">
    <property type="entry name" value="DUF1850"/>
</dbReference>
<evidence type="ECO:0000313" key="3">
    <source>
        <dbReference type="Proteomes" id="UP000626786"/>
    </source>
</evidence>
<keyword evidence="1" id="KW-0812">Transmembrane</keyword>
<protein>
    <submittedName>
        <fullName evidence="2">DUF1850 domain-containing protein</fullName>
    </submittedName>
</protein>
<comment type="caution">
    <text evidence="2">The sequence shown here is derived from an EMBL/GenBank/DDBJ whole genome shotgun (WGS) entry which is preliminary data.</text>
</comment>
<keyword evidence="1" id="KW-1133">Transmembrane helix</keyword>
<dbReference type="Pfam" id="PF08905">
    <property type="entry name" value="DUF1850"/>
    <property type="match status" value="1"/>
</dbReference>
<name>A0ABR8UBK3_9BACL</name>
<feature type="transmembrane region" description="Helical" evidence="1">
    <location>
        <begin position="6"/>
        <end position="26"/>
    </location>
</feature>
<keyword evidence="1" id="KW-0472">Membrane</keyword>